<dbReference type="Proteomes" id="UP000770661">
    <property type="component" value="Unassembled WGS sequence"/>
</dbReference>
<gene>
    <name evidence="2" type="ORF">GWK47_001155</name>
</gene>
<protein>
    <submittedName>
        <fullName evidence="2">Uncharacterized protein</fullName>
    </submittedName>
</protein>
<proteinExistence type="predicted"/>
<feature type="region of interest" description="Disordered" evidence="1">
    <location>
        <begin position="380"/>
        <end position="405"/>
    </location>
</feature>
<keyword evidence="3" id="KW-1185">Reference proteome</keyword>
<evidence type="ECO:0000313" key="2">
    <source>
        <dbReference type="EMBL" id="KAG0716035.1"/>
    </source>
</evidence>
<accession>A0A8J4XX09</accession>
<dbReference type="AlphaFoldDB" id="A0A8J4XX09"/>
<dbReference type="EMBL" id="JACEEZ010019139">
    <property type="protein sequence ID" value="KAG0716035.1"/>
    <property type="molecule type" value="Genomic_DNA"/>
</dbReference>
<reference evidence="2" key="1">
    <citation type="submission" date="2020-07" db="EMBL/GenBank/DDBJ databases">
        <title>The High-quality genome of the commercially important snow crab, Chionoecetes opilio.</title>
        <authorList>
            <person name="Jeong J.-H."/>
            <person name="Ryu S."/>
        </authorList>
    </citation>
    <scope>NUCLEOTIDE SEQUENCE</scope>
    <source>
        <strain evidence="2">MADBK_172401_WGS</strain>
        <tissue evidence="2">Digestive gland</tissue>
    </source>
</reference>
<feature type="compositionally biased region" description="Low complexity" evidence="1">
    <location>
        <begin position="294"/>
        <end position="307"/>
    </location>
</feature>
<organism evidence="2 3">
    <name type="scientific">Chionoecetes opilio</name>
    <name type="common">Atlantic snow crab</name>
    <name type="synonym">Cancer opilio</name>
    <dbReference type="NCBI Taxonomy" id="41210"/>
    <lineage>
        <taxon>Eukaryota</taxon>
        <taxon>Metazoa</taxon>
        <taxon>Ecdysozoa</taxon>
        <taxon>Arthropoda</taxon>
        <taxon>Crustacea</taxon>
        <taxon>Multicrustacea</taxon>
        <taxon>Malacostraca</taxon>
        <taxon>Eumalacostraca</taxon>
        <taxon>Eucarida</taxon>
        <taxon>Decapoda</taxon>
        <taxon>Pleocyemata</taxon>
        <taxon>Brachyura</taxon>
        <taxon>Eubrachyura</taxon>
        <taxon>Majoidea</taxon>
        <taxon>Majidae</taxon>
        <taxon>Chionoecetes</taxon>
    </lineage>
</organism>
<feature type="region of interest" description="Disordered" evidence="1">
    <location>
        <begin position="284"/>
        <end position="309"/>
    </location>
</feature>
<feature type="compositionally biased region" description="Polar residues" evidence="1">
    <location>
        <begin position="284"/>
        <end position="293"/>
    </location>
</feature>
<evidence type="ECO:0000313" key="3">
    <source>
        <dbReference type="Proteomes" id="UP000770661"/>
    </source>
</evidence>
<comment type="caution">
    <text evidence="2">The sequence shown here is derived from an EMBL/GenBank/DDBJ whole genome shotgun (WGS) entry which is preliminary data.</text>
</comment>
<name>A0A8J4XX09_CHIOP</name>
<sequence length="523" mass="57976">MSLFRNATWEQEDEEYSGSTLSLPSLPPAAVKGDGVQNKASNYLRITNIHNVSPSTIDTGRPPSGYTASTCLPPSPMSTTAHPVIARRDLPGYHPQKWCAVCGKATLKTSYVSCEDENCLNLCHTSCLNGTPVYKCDYTEQLRAQANIADPVTLVSEEADTPSQQLRLVAQESEERIYREGLEGAQLISLVEKLTEEASRSNAIIRSIEEDRELIIQNREVFASALRLADRLKASKQRQAEIKTCSQAVSAFSETIDEHWEEVCQGSESWRKWWSSGRPRKLRTVSTATTTSQGDADATSAARARTGARQDRVEVDRELRFDGHIKHIAKKASHRVSALRRVASFLDRGGKLLLYKAQIRPYLRVRRPLLDVVCSLAHSEAGQHPASSPATGGCCRPPDPPDPPAQFEPVSPLDSLEHRRDVAALVVFHKAQVQGVPHLAGLRQPPRVATRSTRTVLTSGDAVEVPRSRASQHQRTFVGRVSRMWNIFTAAVPHIQEMNTQSVKLAANRWRLLKPTPLRLVIL</sequence>
<evidence type="ECO:0000256" key="1">
    <source>
        <dbReference type="SAM" id="MobiDB-lite"/>
    </source>
</evidence>
<dbReference type="OrthoDB" id="6364030at2759"/>
<feature type="region of interest" description="Disordered" evidence="1">
    <location>
        <begin position="1"/>
        <end position="24"/>
    </location>
</feature>